<accession>A0A023B4T6</accession>
<feature type="region of interest" description="Disordered" evidence="2">
    <location>
        <begin position="149"/>
        <end position="177"/>
    </location>
</feature>
<gene>
    <name evidence="3" type="ORF">GNI_098340</name>
</gene>
<keyword evidence="1" id="KW-0175">Coiled coil</keyword>
<evidence type="ECO:0000256" key="1">
    <source>
        <dbReference type="SAM" id="Coils"/>
    </source>
</evidence>
<comment type="caution">
    <text evidence="3">The sequence shown here is derived from an EMBL/GenBank/DDBJ whole genome shotgun (WGS) entry which is preliminary data.</text>
</comment>
<dbReference type="VEuPathDB" id="CryptoDB:GNI_098340"/>
<dbReference type="EMBL" id="AFNH02000738">
    <property type="protein sequence ID" value="EZG57276.1"/>
    <property type="molecule type" value="Genomic_DNA"/>
</dbReference>
<dbReference type="GeneID" id="22913477"/>
<evidence type="ECO:0000256" key="2">
    <source>
        <dbReference type="SAM" id="MobiDB-lite"/>
    </source>
</evidence>
<protein>
    <submittedName>
        <fullName evidence="3">Uncharacterized protein</fullName>
    </submittedName>
</protein>
<feature type="compositionally biased region" description="Polar residues" evidence="2">
    <location>
        <begin position="164"/>
        <end position="177"/>
    </location>
</feature>
<dbReference type="RefSeq" id="XP_011131060.1">
    <property type="nucleotide sequence ID" value="XM_011132758.1"/>
</dbReference>
<dbReference type="Proteomes" id="UP000019763">
    <property type="component" value="Unassembled WGS sequence"/>
</dbReference>
<feature type="coiled-coil region" evidence="1">
    <location>
        <begin position="27"/>
        <end position="108"/>
    </location>
</feature>
<reference evidence="3" key="1">
    <citation type="submission" date="2013-12" db="EMBL/GenBank/DDBJ databases">
        <authorList>
            <person name="Omoto C.K."/>
            <person name="Sibley D."/>
            <person name="Venepally P."/>
            <person name="Hadjithomas M."/>
            <person name="Karamycheva S."/>
            <person name="Brunk B."/>
            <person name="Roos D."/>
            <person name="Caler E."/>
            <person name="Lorenzi H."/>
        </authorList>
    </citation>
    <scope>NUCLEOTIDE SEQUENCE</scope>
</reference>
<sequence length="177" mass="20009">MAETDAVEIKVKTTFSAAENWVDSCKAKRAQNQLQKKMNQKARQKLEEERGKLLTEQKAAEEKLEKIQNNLHDIELLFQKVDQQERDILLVEEQIAREENEIAEREKNLKIRLNDIVEITATPPDSCTTIAAESPMSNILYRAKSANHEIPKTAPPGGSHHLESVSSPIAQTPSLRT</sequence>
<organism evidence="3 4">
    <name type="scientific">Gregarina niphandrodes</name>
    <name type="common">Septate eugregarine</name>
    <dbReference type="NCBI Taxonomy" id="110365"/>
    <lineage>
        <taxon>Eukaryota</taxon>
        <taxon>Sar</taxon>
        <taxon>Alveolata</taxon>
        <taxon>Apicomplexa</taxon>
        <taxon>Conoidasida</taxon>
        <taxon>Gregarinasina</taxon>
        <taxon>Eugregarinorida</taxon>
        <taxon>Gregarinidae</taxon>
        <taxon>Gregarina</taxon>
    </lineage>
</organism>
<proteinExistence type="predicted"/>
<keyword evidence="4" id="KW-1185">Reference proteome</keyword>
<name>A0A023B4T6_GRENI</name>
<evidence type="ECO:0000313" key="4">
    <source>
        <dbReference type="Proteomes" id="UP000019763"/>
    </source>
</evidence>
<dbReference type="AlphaFoldDB" id="A0A023B4T6"/>
<evidence type="ECO:0000313" key="3">
    <source>
        <dbReference type="EMBL" id="EZG57276.1"/>
    </source>
</evidence>